<gene>
    <name evidence="2" type="ORF">Hgul01_00604</name>
</gene>
<accession>A0ABP9WUR3</accession>
<evidence type="ECO:0000313" key="2">
    <source>
        <dbReference type="EMBL" id="GAA5526824.1"/>
    </source>
</evidence>
<sequence>MLTYEAVVTVLISEAERAGLAIQFSQEQLDPHSLARTLSISCQPAKQRDQHMEHVVATISFTWDAALTAISVMGSDAICALYHDSDEPCLHAIEGCAYNVDLDFDLTYAIPLTEEQRFNVVNIPQLTEAIQSATKEKTFDFQPLDIDVQLHFTGEYMAFVGTVTGRQSWPFGEALHEEHELRQEIRDLMQNVSKVLEALHRFQAPMPVLEDDAENEENELASLPDRTYLRPPTA</sequence>
<evidence type="ECO:0000256" key="1">
    <source>
        <dbReference type="SAM" id="MobiDB-lite"/>
    </source>
</evidence>
<dbReference type="EMBL" id="BAABRU010000002">
    <property type="protein sequence ID" value="GAA5526824.1"/>
    <property type="molecule type" value="Genomic_DNA"/>
</dbReference>
<keyword evidence="3" id="KW-1185">Reference proteome</keyword>
<dbReference type="Proteomes" id="UP001428290">
    <property type="component" value="Unassembled WGS sequence"/>
</dbReference>
<proteinExistence type="predicted"/>
<organism evidence="2 3">
    <name type="scientific">Herpetosiphon gulosus</name>
    <dbReference type="NCBI Taxonomy" id="1973496"/>
    <lineage>
        <taxon>Bacteria</taxon>
        <taxon>Bacillati</taxon>
        <taxon>Chloroflexota</taxon>
        <taxon>Chloroflexia</taxon>
        <taxon>Herpetosiphonales</taxon>
        <taxon>Herpetosiphonaceae</taxon>
        <taxon>Herpetosiphon</taxon>
    </lineage>
</organism>
<name>A0ABP9WUR3_9CHLR</name>
<evidence type="ECO:0000313" key="3">
    <source>
        <dbReference type="Proteomes" id="UP001428290"/>
    </source>
</evidence>
<reference evidence="2 3" key="1">
    <citation type="submission" date="2024-02" db="EMBL/GenBank/DDBJ databases">
        <title>Herpetosiphon gulosus NBRC 112829.</title>
        <authorList>
            <person name="Ichikawa N."/>
            <person name="Katano-Makiyama Y."/>
            <person name="Hidaka K."/>
        </authorList>
    </citation>
    <scope>NUCLEOTIDE SEQUENCE [LARGE SCALE GENOMIC DNA]</scope>
    <source>
        <strain evidence="2 3">NBRC 112829</strain>
    </source>
</reference>
<protein>
    <submittedName>
        <fullName evidence="2">Uncharacterized protein</fullName>
    </submittedName>
</protein>
<comment type="caution">
    <text evidence="2">The sequence shown here is derived from an EMBL/GenBank/DDBJ whole genome shotgun (WGS) entry which is preliminary data.</text>
</comment>
<dbReference type="RefSeq" id="WP_345720461.1">
    <property type="nucleotide sequence ID" value="NZ_BAABRU010000002.1"/>
</dbReference>
<feature type="region of interest" description="Disordered" evidence="1">
    <location>
        <begin position="212"/>
        <end position="234"/>
    </location>
</feature>